<evidence type="ECO:0000256" key="3">
    <source>
        <dbReference type="ARBA" id="ARBA00012584"/>
    </source>
</evidence>
<dbReference type="GO" id="GO:0061710">
    <property type="term" value="F:L-threonylcarbamoyladenylate synthase"/>
    <property type="evidence" value="ECO:0007669"/>
    <property type="project" value="UniProtKB-EC"/>
</dbReference>
<dbReference type="GO" id="GO:0005524">
    <property type="term" value="F:ATP binding"/>
    <property type="evidence" value="ECO:0007669"/>
    <property type="project" value="UniProtKB-KW"/>
</dbReference>
<dbReference type="InterPro" id="IPR017945">
    <property type="entry name" value="DHBP_synth_RibB-like_a/b_dom"/>
</dbReference>
<evidence type="ECO:0000256" key="8">
    <source>
        <dbReference type="ARBA" id="ARBA00022741"/>
    </source>
</evidence>
<evidence type="ECO:0000256" key="2">
    <source>
        <dbReference type="ARBA" id="ARBA00007663"/>
    </source>
</evidence>
<feature type="domain" description="YrdC-like" evidence="12">
    <location>
        <begin position="1"/>
        <end position="111"/>
    </location>
</feature>
<dbReference type="GO" id="GO:0005737">
    <property type="term" value="C:cytoplasm"/>
    <property type="evidence" value="ECO:0007669"/>
    <property type="project" value="UniProtKB-SubCell"/>
</dbReference>
<keyword evidence="4" id="KW-0963">Cytoplasm</keyword>
<dbReference type="EC" id="2.7.7.87" evidence="3"/>
<gene>
    <name evidence="13" type="ordered locus">WEN_00030</name>
</gene>
<keyword evidence="5" id="KW-0808">Transferase</keyword>
<organism evidence="13 14">
    <name type="scientific">Mycoplasma wenyonii (strain Massachusetts)</name>
    <name type="common">Eperythrozoon wenyonii</name>
    <dbReference type="NCBI Taxonomy" id="1197325"/>
    <lineage>
        <taxon>Bacteria</taxon>
        <taxon>Bacillati</taxon>
        <taxon>Mycoplasmatota</taxon>
        <taxon>Mollicutes</taxon>
        <taxon>Mycoplasmataceae</taxon>
        <taxon>Mycoplasma</taxon>
    </lineage>
</organism>
<dbReference type="AlphaFoldDB" id="I6YA53"/>
<dbReference type="SUPFAM" id="SSF55821">
    <property type="entry name" value="YrdC/RibB"/>
    <property type="match status" value="1"/>
</dbReference>
<dbReference type="STRING" id="1197325.WEN_00030"/>
<keyword evidence="14" id="KW-1185">Reference proteome</keyword>
<dbReference type="Proteomes" id="UP000009005">
    <property type="component" value="Chromosome"/>
</dbReference>
<dbReference type="InterPro" id="IPR050156">
    <property type="entry name" value="TC-AMP_synthase_SUA5"/>
</dbReference>
<reference evidence="13 14" key="1">
    <citation type="journal article" date="2012" name="J. Bacteriol.">
        <title>Complete genome sequence of Mycoplasma wenyonii strain Massachusetts.</title>
        <authorList>
            <person name="Dos Santos A.P."/>
            <person name="Guimaraes A.M."/>
            <person name="do Nascimento N.C."/>
            <person name="Sanmiguel P.J."/>
            <person name="Messick J.B."/>
        </authorList>
    </citation>
    <scope>NUCLEOTIDE SEQUENCE [LARGE SCALE GENOMIC DNA]</scope>
    <source>
        <strain evidence="13 14">Massachusetts</strain>
    </source>
</reference>
<comment type="catalytic activity">
    <reaction evidence="11">
        <text>L-threonine + hydrogencarbonate + ATP = L-threonylcarbamoyladenylate + diphosphate + H2O</text>
        <dbReference type="Rhea" id="RHEA:36407"/>
        <dbReference type="ChEBI" id="CHEBI:15377"/>
        <dbReference type="ChEBI" id="CHEBI:17544"/>
        <dbReference type="ChEBI" id="CHEBI:30616"/>
        <dbReference type="ChEBI" id="CHEBI:33019"/>
        <dbReference type="ChEBI" id="CHEBI:57926"/>
        <dbReference type="ChEBI" id="CHEBI:73682"/>
        <dbReference type="EC" id="2.7.7.87"/>
    </reaction>
</comment>
<dbReference type="InterPro" id="IPR006070">
    <property type="entry name" value="Sua5-like_dom"/>
</dbReference>
<evidence type="ECO:0000313" key="14">
    <source>
        <dbReference type="Proteomes" id="UP000009005"/>
    </source>
</evidence>
<dbReference type="GO" id="GO:0006450">
    <property type="term" value="P:regulation of translational fidelity"/>
    <property type="evidence" value="ECO:0007669"/>
    <property type="project" value="TreeGrafter"/>
</dbReference>
<dbReference type="GO" id="GO:0000049">
    <property type="term" value="F:tRNA binding"/>
    <property type="evidence" value="ECO:0007669"/>
    <property type="project" value="TreeGrafter"/>
</dbReference>
<evidence type="ECO:0000256" key="7">
    <source>
        <dbReference type="ARBA" id="ARBA00022695"/>
    </source>
</evidence>
<evidence type="ECO:0000256" key="5">
    <source>
        <dbReference type="ARBA" id="ARBA00022679"/>
    </source>
</evidence>
<dbReference type="PANTHER" id="PTHR17490:SF16">
    <property type="entry name" value="THREONYLCARBAMOYL-AMP SYNTHASE"/>
    <property type="match status" value="1"/>
</dbReference>
<evidence type="ECO:0000256" key="10">
    <source>
        <dbReference type="ARBA" id="ARBA00029774"/>
    </source>
</evidence>
<dbReference type="PANTHER" id="PTHR17490">
    <property type="entry name" value="SUA5"/>
    <property type="match status" value="1"/>
</dbReference>
<protein>
    <recommendedName>
        <fullName evidence="10">L-threonylcarbamoyladenylate synthase</fullName>
        <ecNumber evidence="3">2.7.7.87</ecNumber>
    </recommendedName>
    <alternativeName>
        <fullName evidence="10">L-threonylcarbamoyladenylate synthase</fullName>
    </alternativeName>
</protein>
<accession>I6YA53</accession>
<dbReference type="KEGG" id="mwe:WEN_00030"/>
<dbReference type="HOGENOM" id="CLU_167542_0_0_14"/>
<comment type="subcellular location">
    <subcellularLocation>
        <location evidence="1">Cytoplasm</location>
    </subcellularLocation>
</comment>
<dbReference type="PROSITE" id="PS51163">
    <property type="entry name" value="YRDC"/>
    <property type="match status" value="1"/>
</dbReference>
<keyword evidence="9" id="KW-0067">ATP-binding</keyword>
<keyword evidence="6" id="KW-0819">tRNA processing</keyword>
<dbReference type="GO" id="GO:0003725">
    <property type="term" value="F:double-stranded RNA binding"/>
    <property type="evidence" value="ECO:0007669"/>
    <property type="project" value="InterPro"/>
</dbReference>
<name>I6YA53_MYCWM</name>
<keyword evidence="7" id="KW-0548">Nucleotidyltransferase</keyword>
<keyword evidence="8" id="KW-0547">Nucleotide-binding</keyword>
<evidence type="ECO:0000256" key="4">
    <source>
        <dbReference type="ARBA" id="ARBA00022490"/>
    </source>
</evidence>
<evidence type="ECO:0000256" key="6">
    <source>
        <dbReference type="ARBA" id="ARBA00022694"/>
    </source>
</evidence>
<sequence>MEQLSPKLPTDLKLLLERFWPGPLTVIYKGGAYRMPANPVLLKLSEHLGPLYSTSANISGEEPIKSLQEAKIVFKDHKDKFMIVRSGCVSSGIFSTIYDYDNKEIIREGEIPKWKIFN</sequence>
<evidence type="ECO:0000259" key="12">
    <source>
        <dbReference type="PROSITE" id="PS51163"/>
    </source>
</evidence>
<dbReference type="PATRIC" id="fig|1197325.3.peg.6"/>
<proteinExistence type="inferred from homology"/>
<evidence type="ECO:0000256" key="11">
    <source>
        <dbReference type="ARBA" id="ARBA00048366"/>
    </source>
</evidence>
<dbReference type="Gene3D" id="3.90.870.10">
    <property type="entry name" value="DHBP synthase"/>
    <property type="match status" value="1"/>
</dbReference>
<dbReference type="Pfam" id="PF01300">
    <property type="entry name" value="Sua5_yciO_yrdC"/>
    <property type="match status" value="1"/>
</dbReference>
<evidence type="ECO:0000256" key="1">
    <source>
        <dbReference type="ARBA" id="ARBA00004496"/>
    </source>
</evidence>
<evidence type="ECO:0000256" key="9">
    <source>
        <dbReference type="ARBA" id="ARBA00022840"/>
    </source>
</evidence>
<dbReference type="RefSeq" id="WP_014849526.1">
    <property type="nucleotide sequence ID" value="NC_018149.1"/>
</dbReference>
<comment type="similarity">
    <text evidence="2">Belongs to the SUA5 family.</text>
</comment>
<dbReference type="GO" id="GO:0008033">
    <property type="term" value="P:tRNA processing"/>
    <property type="evidence" value="ECO:0007669"/>
    <property type="project" value="UniProtKB-KW"/>
</dbReference>
<evidence type="ECO:0000313" key="13">
    <source>
        <dbReference type="EMBL" id="AFN64816.1"/>
    </source>
</evidence>
<dbReference type="EMBL" id="CP003703">
    <property type="protein sequence ID" value="AFN64816.1"/>
    <property type="molecule type" value="Genomic_DNA"/>
</dbReference>